<gene>
    <name evidence="1" type="ORF">A9A72_124764</name>
</gene>
<name>A0A5S5B8C3_STUST</name>
<dbReference type="OrthoDB" id="9810385at2"/>
<dbReference type="EMBL" id="VNHQ01000014">
    <property type="protein sequence ID" value="TYP62013.1"/>
    <property type="molecule type" value="Genomic_DNA"/>
</dbReference>
<dbReference type="SUPFAM" id="SSF52200">
    <property type="entry name" value="Toll/Interleukin receptor TIR domain"/>
    <property type="match status" value="1"/>
</dbReference>
<sequence>MSLFTEYEIRSRAQSEGRKSQYLFKSSTQILDSVSSADRHTQQFDIFLSHSFKDAELILGIKLTLEDLGHTVYVDWITDPQLNRDSISETTAEVLRSRMSSSTSLFYVTTDHAIQSKWMPWECGFFDGLKGKVAIIPVKSTSNSNYYKGQEYLGLYPYGLKAKSRGGKEMMHIHKNEKLYLSFGVWINQPRENIEWWNID</sequence>
<protein>
    <submittedName>
        <fullName evidence="1">TIR domain-containing protein</fullName>
    </submittedName>
</protein>
<reference evidence="1 2" key="1">
    <citation type="submission" date="2019-07" db="EMBL/GenBank/DDBJ databases">
        <title>Deep subsurface shale carbon reservoir microbial communities from Ohio and West Virginia, USA.</title>
        <authorList>
            <person name="Wrighton K."/>
        </authorList>
    </citation>
    <scope>NUCLEOTIDE SEQUENCE [LARGE SCALE GENOMIC DNA]</scope>
    <source>
        <strain evidence="1 2">NP_8Ht</strain>
    </source>
</reference>
<dbReference type="Proteomes" id="UP000324282">
    <property type="component" value="Unassembled WGS sequence"/>
</dbReference>
<organism evidence="1 2">
    <name type="scientific">Stutzerimonas stutzeri</name>
    <name type="common">Pseudomonas stutzeri</name>
    <dbReference type="NCBI Taxonomy" id="316"/>
    <lineage>
        <taxon>Bacteria</taxon>
        <taxon>Pseudomonadati</taxon>
        <taxon>Pseudomonadota</taxon>
        <taxon>Gammaproteobacteria</taxon>
        <taxon>Pseudomonadales</taxon>
        <taxon>Pseudomonadaceae</taxon>
        <taxon>Stutzerimonas</taxon>
    </lineage>
</organism>
<comment type="caution">
    <text evidence="1">The sequence shown here is derived from an EMBL/GenBank/DDBJ whole genome shotgun (WGS) entry which is preliminary data.</text>
</comment>
<dbReference type="InterPro" id="IPR035897">
    <property type="entry name" value="Toll_tir_struct_dom_sf"/>
</dbReference>
<dbReference type="RefSeq" id="WP_148926534.1">
    <property type="nucleotide sequence ID" value="NZ_VNHQ01000014.1"/>
</dbReference>
<dbReference type="AlphaFoldDB" id="A0A5S5B8C3"/>
<proteinExistence type="predicted"/>
<evidence type="ECO:0000313" key="2">
    <source>
        <dbReference type="Proteomes" id="UP000324282"/>
    </source>
</evidence>
<evidence type="ECO:0000313" key="1">
    <source>
        <dbReference type="EMBL" id="TYP62013.1"/>
    </source>
</evidence>
<accession>A0A5S5B8C3</accession>
<dbReference type="Gene3D" id="3.40.50.10140">
    <property type="entry name" value="Toll/interleukin-1 receptor homology (TIR) domain"/>
    <property type="match status" value="1"/>
</dbReference>